<comment type="subcellular location">
    <subcellularLocation>
        <location evidence="3">Nucleus</location>
    </subcellularLocation>
</comment>
<evidence type="ECO:0000256" key="3">
    <source>
        <dbReference type="ARBA" id="ARBA00004123"/>
    </source>
</evidence>
<evidence type="ECO:0000256" key="2">
    <source>
        <dbReference type="ARBA" id="ARBA00001946"/>
    </source>
</evidence>
<comment type="cofactor">
    <cofactor evidence="2">
        <name>Mg(2+)</name>
        <dbReference type="ChEBI" id="CHEBI:18420"/>
    </cofactor>
</comment>
<evidence type="ECO:0000256" key="8">
    <source>
        <dbReference type="ARBA" id="ARBA00022842"/>
    </source>
</evidence>
<feature type="compositionally biased region" description="Low complexity" evidence="11">
    <location>
        <begin position="30"/>
        <end position="39"/>
    </location>
</feature>
<gene>
    <name evidence="13" type="ORF">JYZ213_LOCUS713</name>
</gene>
<accession>A0A813MVL9</accession>
<dbReference type="GO" id="GO:0004518">
    <property type="term" value="F:nuclease activity"/>
    <property type="evidence" value="ECO:0007669"/>
    <property type="project" value="UniProtKB-KW"/>
</dbReference>
<evidence type="ECO:0000256" key="5">
    <source>
        <dbReference type="ARBA" id="ARBA00022723"/>
    </source>
</evidence>
<dbReference type="EMBL" id="CAJNOG010000003">
    <property type="protein sequence ID" value="CAF0725273.1"/>
    <property type="molecule type" value="Genomic_DNA"/>
</dbReference>
<keyword evidence="10" id="KW-0539">Nucleus</keyword>
<dbReference type="GO" id="GO:0070260">
    <property type="term" value="F:5'-tyrosyl-DNA phosphodiesterase activity"/>
    <property type="evidence" value="ECO:0007669"/>
    <property type="project" value="TreeGrafter"/>
</dbReference>
<evidence type="ECO:0000256" key="7">
    <source>
        <dbReference type="ARBA" id="ARBA00022801"/>
    </source>
</evidence>
<dbReference type="Gene3D" id="3.60.10.10">
    <property type="entry name" value="Endonuclease/exonuclease/phosphatase"/>
    <property type="match status" value="1"/>
</dbReference>
<comment type="cofactor">
    <cofactor evidence="1">
        <name>Mn(2+)</name>
        <dbReference type="ChEBI" id="CHEBI:29035"/>
    </cofactor>
</comment>
<feature type="region of interest" description="Disordered" evidence="11">
    <location>
        <begin position="1"/>
        <end position="41"/>
    </location>
</feature>
<dbReference type="GO" id="GO:0016605">
    <property type="term" value="C:PML body"/>
    <property type="evidence" value="ECO:0007669"/>
    <property type="project" value="TreeGrafter"/>
</dbReference>
<protein>
    <recommendedName>
        <fullName evidence="12">UBA-like domain-containing protein</fullName>
    </recommendedName>
</protein>
<dbReference type="Proteomes" id="UP000663845">
    <property type="component" value="Unassembled WGS sequence"/>
</dbReference>
<organism evidence="13 14">
    <name type="scientific">Adineta steineri</name>
    <dbReference type="NCBI Taxonomy" id="433720"/>
    <lineage>
        <taxon>Eukaryota</taxon>
        <taxon>Metazoa</taxon>
        <taxon>Spiralia</taxon>
        <taxon>Gnathifera</taxon>
        <taxon>Rotifera</taxon>
        <taxon>Eurotatoria</taxon>
        <taxon>Bdelloidea</taxon>
        <taxon>Adinetida</taxon>
        <taxon>Adinetidae</taxon>
        <taxon>Adineta</taxon>
    </lineage>
</organism>
<evidence type="ECO:0000313" key="13">
    <source>
        <dbReference type="EMBL" id="CAF0725273.1"/>
    </source>
</evidence>
<evidence type="ECO:0000256" key="1">
    <source>
        <dbReference type="ARBA" id="ARBA00001936"/>
    </source>
</evidence>
<name>A0A813MVL9_9BILA</name>
<keyword evidence="8" id="KW-0460">Magnesium</keyword>
<comment type="caution">
    <text evidence="13">The sequence shown here is derived from an EMBL/GenBank/DDBJ whole genome shotgun (WGS) entry which is preliminary data.</text>
</comment>
<evidence type="ECO:0000259" key="12">
    <source>
        <dbReference type="Pfam" id="PF22566"/>
    </source>
</evidence>
<evidence type="ECO:0000256" key="9">
    <source>
        <dbReference type="ARBA" id="ARBA00023204"/>
    </source>
</evidence>
<sequence length="357" mass="41009">MTSISVDDDCQILDDKHDEEKCSDNDTDKSITSSTSDSSNECPFNAEISSKLSTAFAKATGIDIEFAIQLLKDHGWNIDQALKATYEAKEHAQSIISTKENWKKTNEKYLKIFSWNTDTTDCDEIELNDLIEQRAETIIEILLREKPDVILLQQVGTVALTLIITYLSSLYDDESVQIDSPTNCNYVSIFTRKSFIKKKNVSIISNEDNWKMLKIEVEYKDSLKLDLFNAVIDENTSSFCFEQINETNPDHIVISGISSKISENAWDFNMCDLNDLWEKTGKQPEVTYTYDPELNSNINGNEQPERYDRLFYRTSTSLNDQFKPIHMELEGIQHIKTSDRIFPSTHWAIQGYFDIDS</sequence>
<evidence type="ECO:0000256" key="10">
    <source>
        <dbReference type="ARBA" id="ARBA00023242"/>
    </source>
</evidence>
<keyword evidence="7" id="KW-0378">Hydrolase</keyword>
<keyword evidence="5" id="KW-0479">Metal-binding</keyword>
<evidence type="ECO:0000256" key="6">
    <source>
        <dbReference type="ARBA" id="ARBA00022763"/>
    </source>
</evidence>
<dbReference type="PANTHER" id="PTHR15822">
    <property type="entry name" value="TRAF AND TNF RECEPTOR-ASSOCIATED PROTEIN"/>
    <property type="match status" value="1"/>
</dbReference>
<dbReference type="CDD" id="cd14273">
    <property type="entry name" value="UBA_TAP-C_like"/>
    <property type="match status" value="1"/>
</dbReference>
<feature type="compositionally biased region" description="Acidic residues" evidence="11">
    <location>
        <begin position="1"/>
        <end position="12"/>
    </location>
</feature>
<dbReference type="InterPro" id="IPR036691">
    <property type="entry name" value="Endo/exonu/phosph_ase_sf"/>
</dbReference>
<dbReference type="Pfam" id="PF22566">
    <property type="entry name" value="UBA_8"/>
    <property type="match status" value="1"/>
</dbReference>
<proteinExistence type="predicted"/>
<dbReference type="PANTHER" id="PTHR15822:SF4">
    <property type="entry name" value="TYROSYL-DNA PHOSPHODIESTERASE 2"/>
    <property type="match status" value="1"/>
</dbReference>
<dbReference type="GO" id="GO:0006302">
    <property type="term" value="P:double-strand break repair"/>
    <property type="evidence" value="ECO:0007669"/>
    <property type="project" value="TreeGrafter"/>
</dbReference>
<keyword evidence="4" id="KW-0540">Nuclease</keyword>
<dbReference type="Gene3D" id="1.10.8.10">
    <property type="entry name" value="DNA helicase RuvA subunit, C-terminal domain"/>
    <property type="match status" value="1"/>
</dbReference>
<dbReference type="GO" id="GO:0003697">
    <property type="term" value="F:single-stranded DNA binding"/>
    <property type="evidence" value="ECO:0007669"/>
    <property type="project" value="TreeGrafter"/>
</dbReference>
<dbReference type="GO" id="GO:0005737">
    <property type="term" value="C:cytoplasm"/>
    <property type="evidence" value="ECO:0007669"/>
    <property type="project" value="TreeGrafter"/>
</dbReference>
<dbReference type="SUPFAM" id="SSF56219">
    <property type="entry name" value="DNase I-like"/>
    <property type="match status" value="1"/>
</dbReference>
<feature type="domain" description="UBA-like" evidence="12">
    <location>
        <begin position="56"/>
        <end position="90"/>
    </location>
</feature>
<evidence type="ECO:0000256" key="4">
    <source>
        <dbReference type="ARBA" id="ARBA00022722"/>
    </source>
</evidence>
<keyword evidence="9" id="KW-0234">DNA repair</keyword>
<reference evidence="13" key="1">
    <citation type="submission" date="2021-02" db="EMBL/GenBank/DDBJ databases">
        <authorList>
            <person name="Nowell W R."/>
        </authorList>
    </citation>
    <scope>NUCLEOTIDE SEQUENCE</scope>
</reference>
<evidence type="ECO:0000313" key="14">
    <source>
        <dbReference type="Proteomes" id="UP000663845"/>
    </source>
</evidence>
<feature type="compositionally biased region" description="Basic and acidic residues" evidence="11">
    <location>
        <begin position="13"/>
        <end position="29"/>
    </location>
</feature>
<dbReference type="AlphaFoldDB" id="A0A813MVL9"/>
<evidence type="ECO:0000256" key="11">
    <source>
        <dbReference type="SAM" id="MobiDB-lite"/>
    </source>
</evidence>
<keyword evidence="6" id="KW-0227">DNA damage</keyword>
<dbReference type="GO" id="GO:0046872">
    <property type="term" value="F:metal ion binding"/>
    <property type="evidence" value="ECO:0007669"/>
    <property type="project" value="UniProtKB-KW"/>
</dbReference>
<dbReference type="InterPro" id="IPR054109">
    <property type="entry name" value="UBA_8"/>
</dbReference>
<dbReference type="InterPro" id="IPR051547">
    <property type="entry name" value="TDP2-like"/>
</dbReference>